<evidence type="ECO:0000256" key="2">
    <source>
        <dbReference type="ARBA" id="ARBA00022475"/>
    </source>
</evidence>
<evidence type="ECO:0000256" key="3">
    <source>
        <dbReference type="ARBA" id="ARBA00022692"/>
    </source>
</evidence>
<dbReference type="Proteomes" id="UP000663088">
    <property type="component" value="Chromosome"/>
</dbReference>
<evidence type="ECO:0000256" key="6">
    <source>
        <dbReference type="SAM" id="Phobius"/>
    </source>
</evidence>
<evidence type="ECO:0000313" key="7">
    <source>
        <dbReference type="EMBL" id="QSR86050.1"/>
    </source>
</evidence>
<keyword evidence="2" id="KW-1003">Cell membrane</keyword>
<sequence length="297" mass="33857">MRFLFNLFKGAIWGWTKHNGSKMGAALSCYILFSIIPLILVLVSVASFFVDPVKVNQEIIFIFLQILGEESINILKNYQIHASIGFWRNPQTSLTVIFSLVFGASGAFIELQKSLNEIWEIAPGKETGIWHVVRKQFLSFFIVFLSGLLLLLFLLLSTTFLETATFVREFSPGLKKYIPEGIQFASLLAEFLIFSLLYKILPDAKVYFKDVWFGAAFSTLLIFLGKSLLWIALRKSAVASIYGAGGSVIMLLLWIFYCSQIFFFGAELSREYAQLRTRWGKKKKEDKKTLSFLSRIQ</sequence>
<organism evidence="7 8">
    <name type="scientific">Candidatus Methylacidiphilum infernorum</name>
    <dbReference type="NCBI Taxonomy" id="511746"/>
    <lineage>
        <taxon>Bacteria</taxon>
        <taxon>Pseudomonadati</taxon>
        <taxon>Verrucomicrobiota</taxon>
        <taxon>Methylacidiphilae</taxon>
        <taxon>Methylacidiphilales</taxon>
        <taxon>Methylacidiphilaceae</taxon>
        <taxon>Methylacidiphilum (ex Ratnadevi et al. 2023)</taxon>
    </lineage>
</organism>
<feature type="transmembrane region" description="Helical" evidence="6">
    <location>
        <begin position="181"/>
        <end position="201"/>
    </location>
</feature>
<reference evidence="7 8" key="1">
    <citation type="submission" date="2020-12" db="EMBL/GenBank/DDBJ databases">
        <authorList>
            <person name="Awala S.I."/>
            <person name="Gwak J.-H."/>
            <person name="Kim S.-J."/>
            <person name="Rhee S.-K."/>
        </authorList>
    </citation>
    <scope>NUCLEOTIDE SEQUENCE [LARGE SCALE GENOMIC DNA]</scope>
    <source>
        <strain evidence="7 8">IT5</strain>
    </source>
</reference>
<dbReference type="Pfam" id="PF03631">
    <property type="entry name" value="Virul_fac_BrkB"/>
    <property type="match status" value="1"/>
</dbReference>
<keyword evidence="4 6" id="KW-1133">Transmembrane helix</keyword>
<evidence type="ECO:0000256" key="5">
    <source>
        <dbReference type="ARBA" id="ARBA00023136"/>
    </source>
</evidence>
<gene>
    <name evidence="7" type="ORF">EM20IM_05915</name>
</gene>
<protein>
    <submittedName>
        <fullName evidence="7">YihY/virulence factor BrkB family protein</fullName>
    </submittedName>
</protein>
<feature type="transmembrane region" description="Helical" evidence="6">
    <location>
        <begin position="239"/>
        <end position="266"/>
    </location>
</feature>
<dbReference type="RefSeq" id="WP_206844138.1">
    <property type="nucleotide sequence ID" value="NZ_CP065956.1"/>
</dbReference>
<dbReference type="EMBL" id="CP065956">
    <property type="protein sequence ID" value="QSR86050.1"/>
    <property type="molecule type" value="Genomic_DNA"/>
</dbReference>
<keyword evidence="8" id="KW-1185">Reference proteome</keyword>
<feature type="transmembrane region" description="Helical" evidence="6">
    <location>
        <begin position="27"/>
        <end position="50"/>
    </location>
</feature>
<evidence type="ECO:0000313" key="8">
    <source>
        <dbReference type="Proteomes" id="UP000663088"/>
    </source>
</evidence>
<dbReference type="PANTHER" id="PTHR30213">
    <property type="entry name" value="INNER MEMBRANE PROTEIN YHJD"/>
    <property type="match status" value="1"/>
</dbReference>
<dbReference type="PANTHER" id="PTHR30213:SF1">
    <property type="entry name" value="INNER MEMBRANE PROTEIN YHJD"/>
    <property type="match status" value="1"/>
</dbReference>
<feature type="transmembrane region" description="Helical" evidence="6">
    <location>
        <begin position="137"/>
        <end position="161"/>
    </location>
</feature>
<accession>A0ABX7PT98</accession>
<comment type="subcellular location">
    <subcellularLocation>
        <location evidence="1">Cell membrane</location>
        <topology evidence="1">Multi-pass membrane protein</topology>
    </subcellularLocation>
</comment>
<proteinExistence type="predicted"/>
<name>A0ABX7PT98_9BACT</name>
<evidence type="ECO:0000256" key="1">
    <source>
        <dbReference type="ARBA" id="ARBA00004651"/>
    </source>
</evidence>
<dbReference type="InterPro" id="IPR017039">
    <property type="entry name" value="Virul_fac_BrkB"/>
</dbReference>
<keyword evidence="3 6" id="KW-0812">Transmembrane</keyword>
<evidence type="ECO:0000256" key="4">
    <source>
        <dbReference type="ARBA" id="ARBA00022989"/>
    </source>
</evidence>
<feature type="transmembrane region" description="Helical" evidence="6">
    <location>
        <begin position="213"/>
        <end position="233"/>
    </location>
</feature>
<dbReference type="PIRSF" id="PIRSF035875">
    <property type="entry name" value="RNase_BN"/>
    <property type="match status" value="1"/>
</dbReference>
<keyword evidence="5 6" id="KW-0472">Membrane</keyword>